<protein>
    <recommendedName>
        <fullName evidence="4">Nucleoside recognition</fullName>
    </recommendedName>
</protein>
<feature type="transmembrane region" description="Helical" evidence="1">
    <location>
        <begin position="324"/>
        <end position="345"/>
    </location>
</feature>
<feature type="transmembrane region" description="Helical" evidence="1">
    <location>
        <begin position="165"/>
        <end position="184"/>
    </location>
</feature>
<dbReference type="RefSeq" id="WP_073248187.1">
    <property type="nucleotide sequence ID" value="NZ_FQVG01000014.1"/>
</dbReference>
<feature type="transmembrane region" description="Helical" evidence="1">
    <location>
        <begin position="239"/>
        <end position="258"/>
    </location>
</feature>
<feature type="transmembrane region" description="Helical" evidence="1">
    <location>
        <begin position="58"/>
        <end position="84"/>
    </location>
</feature>
<dbReference type="EMBL" id="FQVG01000014">
    <property type="protein sequence ID" value="SHE74387.1"/>
    <property type="molecule type" value="Genomic_DNA"/>
</dbReference>
<feature type="transmembrane region" description="Helical" evidence="1">
    <location>
        <begin position="299"/>
        <end position="317"/>
    </location>
</feature>
<accession>A0A1M4VZK6</accession>
<dbReference type="Proteomes" id="UP000184423">
    <property type="component" value="Unassembled WGS sequence"/>
</dbReference>
<evidence type="ECO:0000313" key="2">
    <source>
        <dbReference type="EMBL" id="SHE74387.1"/>
    </source>
</evidence>
<evidence type="ECO:0000256" key="1">
    <source>
        <dbReference type="SAM" id="Phobius"/>
    </source>
</evidence>
<keyword evidence="3" id="KW-1185">Reference proteome</keyword>
<organism evidence="2 3">
    <name type="scientific">Caloramator proteoclasticus DSM 10124</name>
    <dbReference type="NCBI Taxonomy" id="1121262"/>
    <lineage>
        <taxon>Bacteria</taxon>
        <taxon>Bacillati</taxon>
        <taxon>Bacillota</taxon>
        <taxon>Clostridia</taxon>
        <taxon>Eubacteriales</taxon>
        <taxon>Clostridiaceae</taxon>
        <taxon>Caloramator</taxon>
    </lineage>
</organism>
<dbReference type="AlphaFoldDB" id="A0A1M4VZK6"/>
<keyword evidence="1" id="KW-1133">Transmembrane helix</keyword>
<sequence length="387" mass="41321">MARSDIVQKKYVKAINAESFIFLGILAICFTFLSRVMGLANMFSTMMKTAHDLLLNTVFFIMAIAVLAGAFGALLTEFGVVALINKILSPLMKPLYDMPGAASIGVITTYLSDNPAIITLAKDKGFTRYFKKYQIPALTNLGTAFGMGLIVTTFMIAQAPKGESFFLPALIGNIGAIVGSIVSVRIMMHFTKKEYGTEMMAYEGEEGVDLTQYREIRSGSLFQRGLEAILDGGKTGVEMGLSIIPGVIVICTLVMMLTNAPKGGVYTGAAYEGVPVLPWLGSKINFILKPLLGFKSPEAIAFPITALGAVGAAIGLVPKFLQQGLIGANEIAVFTAMGMCWSGYLSTHVAMMDALESRQLTNKAILSHTIGGLAAGIVAHLLVMIFV</sequence>
<proteinExistence type="predicted"/>
<feature type="transmembrane region" description="Helical" evidence="1">
    <location>
        <begin position="365"/>
        <end position="386"/>
    </location>
</feature>
<evidence type="ECO:0000313" key="3">
    <source>
        <dbReference type="Proteomes" id="UP000184423"/>
    </source>
</evidence>
<keyword evidence="1" id="KW-0472">Membrane</keyword>
<feature type="transmembrane region" description="Helical" evidence="1">
    <location>
        <begin position="20"/>
        <end position="38"/>
    </location>
</feature>
<evidence type="ECO:0008006" key="4">
    <source>
        <dbReference type="Google" id="ProtNLM"/>
    </source>
</evidence>
<name>A0A1M4VZK6_9CLOT</name>
<gene>
    <name evidence="2" type="ORF">SAMN02746091_01022</name>
</gene>
<feature type="transmembrane region" description="Helical" evidence="1">
    <location>
        <begin position="137"/>
        <end position="159"/>
    </location>
</feature>
<reference evidence="3" key="1">
    <citation type="submission" date="2016-11" db="EMBL/GenBank/DDBJ databases">
        <authorList>
            <person name="Varghese N."/>
            <person name="Submissions S."/>
        </authorList>
    </citation>
    <scope>NUCLEOTIDE SEQUENCE [LARGE SCALE GENOMIC DNA]</scope>
    <source>
        <strain evidence="3">DSM 10124</strain>
    </source>
</reference>
<keyword evidence="1" id="KW-0812">Transmembrane</keyword>